<sequence>MTINRPPIGLDFQCVAGLHSDAKDVFAVYYTSHTIANDSYIERTAWQAPLPLAMTPAEPLRILSSHTLILEKSKQHSSRAEHRRPSQVYEQLLLCGNRRNQSATSPNFNFKINHPP</sequence>
<accession>A0A383BPT8</accession>
<protein>
    <submittedName>
        <fullName evidence="1">Uncharacterized protein</fullName>
    </submittedName>
</protein>
<dbReference type="AlphaFoldDB" id="A0A383BPT8"/>
<reference evidence="1" key="1">
    <citation type="submission" date="2018-05" db="EMBL/GenBank/DDBJ databases">
        <authorList>
            <person name="Lanie J.A."/>
            <person name="Ng W.-L."/>
            <person name="Kazmierczak K.M."/>
            <person name="Andrzejewski T.M."/>
            <person name="Davidsen T.M."/>
            <person name="Wayne K.J."/>
            <person name="Tettelin H."/>
            <person name="Glass J.I."/>
            <person name="Rusch D."/>
            <person name="Podicherti R."/>
            <person name="Tsui H.-C.T."/>
            <person name="Winkler M.E."/>
        </authorList>
    </citation>
    <scope>NUCLEOTIDE SEQUENCE</scope>
</reference>
<organism evidence="1">
    <name type="scientific">marine metagenome</name>
    <dbReference type="NCBI Taxonomy" id="408172"/>
    <lineage>
        <taxon>unclassified sequences</taxon>
        <taxon>metagenomes</taxon>
        <taxon>ecological metagenomes</taxon>
    </lineage>
</organism>
<gene>
    <name evidence="1" type="ORF">METZ01_LOCUS474222</name>
</gene>
<name>A0A383BPT8_9ZZZZ</name>
<dbReference type="EMBL" id="UINC01201845">
    <property type="protein sequence ID" value="SVE21368.1"/>
    <property type="molecule type" value="Genomic_DNA"/>
</dbReference>
<proteinExistence type="predicted"/>
<evidence type="ECO:0000313" key="1">
    <source>
        <dbReference type="EMBL" id="SVE21368.1"/>
    </source>
</evidence>
<feature type="non-terminal residue" evidence="1">
    <location>
        <position position="116"/>
    </location>
</feature>